<gene>
    <name evidence="2" type="ORF">N7515_009965</name>
</gene>
<dbReference type="EMBL" id="JAPQKL010000008">
    <property type="protein sequence ID" value="KAJ5120577.1"/>
    <property type="molecule type" value="Genomic_DNA"/>
</dbReference>
<dbReference type="RefSeq" id="XP_056517081.1">
    <property type="nucleotide sequence ID" value="XM_056670708.1"/>
</dbReference>
<protein>
    <recommendedName>
        <fullName evidence="4">Transposase Tc1-like domain-containing protein</fullName>
    </recommendedName>
</protein>
<reference evidence="2" key="2">
    <citation type="journal article" date="2023" name="IMA Fungus">
        <title>Comparative genomic study of the Penicillium genus elucidates a diverse pangenome and 15 lateral gene transfer events.</title>
        <authorList>
            <person name="Petersen C."/>
            <person name="Sorensen T."/>
            <person name="Nielsen M.R."/>
            <person name="Sondergaard T.E."/>
            <person name="Sorensen J.L."/>
            <person name="Fitzpatrick D.A."/>
            <person name="Frisvad J.C."/>
            <person name="Nielsen K.L."/>
        </authorList>
    </citation>
    <scope>NUCLEOTIDE SEQUENCE</scope>
    <source>
        <strain evidence="2">IBT 22155</strain>
    </source>
</reference>
<dbReference type="OrthoDB" id="5415741at2759"/>
<evidence type="ECO:0000313" key="3">
    <source>
        <dbReference type="Proteomes" id="UP001149079"/>
    </source>
</evidence>
<sequence length="114" mass="12542">MTSSDIALRTHVVALKVHTNKSSEEIATVCDKHVQDKPRSGRPRKGDLDKVIAIKSQRDPNGREKSYAAIASELRLQGVEISTSTISRILKSAGYTMQQNEADQDASTDEEDES</sequence>
<name>A0A9W9KUM9_9EURO</name>
<reference evidence="2" key="1">
    <citation type="submission" date="2022-11" db="EMBL/GenBank/DDBJ databases">
        <authorList>
            <person name="Petersen C."/>
        </authorList>
    </citation>
    <scope>NUCLEOTIDE SEQUENCE</scope>
    <source>
        <strain evidence="2">IBT 22155</strain>
    </source>
</reference>
<dbReference type="Proteomes" id="UP001149079">
    <property type="component" value="Unassembled WGS sequence"/>
</dbReference>
<comment type="caution">
    <text evidence="2">The sequence shown here is derived from an EMBL/GenBank/DDBJ whole genome shotgun (WGS) entry which is preliminary data.</text>
</comment>
<evidence type="ECO:0000313" key="2">
    <source>
        <dbReference type="EMBL" id="KAJ5120577.1"/>
    </source>
</evidence>
<dbReference type="AlphaFoldDB" id="A0A9W9KUM9"/>
<proteinExistence type="predicted"/>
<evidence type="ECO:0000256" key="1">
    <source>
        <dbReference type="SAM" id="MobiDB-lite"/>
    </source>
</evidence>
<feature type="region of interest" description="Disordered" evidence="1">
    <location>
        <begin position="93"/>
        <end position="114"/>
    </location>
</feature>
<evidence type="ECO:0008006" key="4">
    <source>
        <dbReference type="Google" id="ProtNLM"/>
    </source>
</evidence>
<organism evidence="2 3">
    <name type="scientific">Penicillium bovifimosum</name>
    <dbReference type="NCBI Taxonomy" id="126998"/>
    <lineage>
        <taxon>Eukaryota</taxon>
        <taxon>Fungi</taxon>
        <taxon>Dikarya</taxon>
        <taxon>Ascomycota</taxon>
        <taxon>Pezizomycotina</taxon>
        <taxon>Eurotiomycetes</taxon>
        <taxon>Eurotiomycetidae</taxon>
        <taxon>Eurotiales</taxon>
        <taxon>Aspergillaceae</taxon>
        <taxon>Penicillium</taxon>
    </lineage>
</organism>
<dbReference type="GeneID" id="81409879"/>
<keyword evidence="3" id="KW-1185">Reference proteome</keyword>
<accession>A0A9W9KUM9</accession>
<feature type="compositionally biased region" description="Acidic residues" evidence="1">
    <location>
        <begin position="102"/>
        <end position="114"/>
    </location>
</feature>